<gene>
    <name evidence="2" type="ORF">ILYODFUR_004559</name>
</gene>
<evidence type="ECO:0000313" key="3">
    <source>
        <dbReference type="Proteomes" id="UP001482620"/>
    </source>
</evidence>
<protein>
    <submittedName>
        <fullName evidence="2">Uncharacterized protein</fullName>
    </submittedName>
</protein>
<keyword evidence="3" id="KW-1185">Reference proteome</keyword>
<feature type="region of interest" description="Disordered" evidence="1">
    <location>
        <begin position="16"/>
        <end position="36"/>
    </location>
</feature>
<reference evidence="2 3" key="1">
    <citation type="submission" date="2021-06" db="EMBL/GenBank/DDBJ databases">
        <authorList>
            <person name="Palmer J.M."/>
        </authorList>
    </citation>
    <scope>NUCLEOTIDE SEQUENCE [LARGE SCALE GENOMIC DNA]</scope>
    <source>
        <strain evidence="3">if_2019</strain>
        <tissue evidence="2">Muscle</tissue>
    </source>
</reference>
<evidence type="ECO:0000313" key="2">
    <source>
        <dbReference type="EMBL" id="MEQ2235656.1"/>
    </source>
</evidence>
<proteinExistence type="predicted"/>
<organism evidence="2 3">
    <name type="scientific">Ilyodon furcidens</name>
    <name type="common">goldbreast splitfin</name>
    <dbReference type="NCBI Taxonomy" id="33524"/>
    <lineage>
        <taxon>Eukaryota</taxon>
        <taxon>Metazoa</taxon>
        <taxon>Chordata</taxon>
        <taxon>Craniata</taxon>
        <taxon>Vertebrata</taxon>
        <taxon>Euteleostomi</taxon>
        <taxon>Actinopterygii</taxon>
        <taxon>Neopterygii</taxon>
        <taxon>Teleostei</taxon>
        <taxon>Neoteleostei</taxon>
        <taxon>Acanthomorphata</taxon>
        <taxon>Ovalentaria</taxon>
        <taxon>Atherinomorphae</taxon>
        <taxon>Cyprinodontiformes</taxon>
        <taxon>Goodeidae</taxon>
        <taxon>Ilyodon</taxon>
    </lineage>
</organism>
<comment type="caution">
    <text evidence="2">The sequence shown here is derived from an EMBL/GenBank/DDBJ whole genome shotgun (WGS) entry which is preliminary data.</text>
</comment>
<accession>A0ABV0TUJ8</accession>
<dbReference type="EMBL" id="JAHRIQ010046593">
    <property type="protein sequence ID" value="MEQ2235656.1"/>
    <property type="molecule type" value="Genomic_DNA"/>
</dbReference>
<dbReference type="Proteomes" id="UP001482620">
    <property type="component" value="Unassembled WGS sequence"/>
</dbReference>
<name>A0ABV0TUJ8_9TELE</name>
<evidence type="ECO:0000256" key="1">
    <source>
        <dbReference type="SAM" id="MobiDB-lite"/>
    </source>
</evidence>
<sequence length="102" mass="11101">MDFLRGRGAAVAHLQRATGEVHPGQVTSPSQANNHSHLRAIETNSLNSHVFGRWEEAGVPRGNPHMHRENMQTPCRKTPGPELNPGPSYCKATVLPPAPLQP</sequence>
<feature type="compositionally biased region" description="Polar residues" evidence="1">
    <location>
        <begin position="25"/>
        <end position="35"/>
    </location>
</feature>
<feature type="region of interest" description="Disordered" evidence="1">
    <location>
        <begin position="57"/>
        <end position="102"/>
    </location>
</feature>